<evidence type="ECO:0000259" key="10">
    <source>
        <dbReference type="Pfam" id="PF20266"/>
    </source>
</evidence>
<evidence type="ECO:0008006" key="14">
    <source>
        <dbReference type="Google" id="ProtNLM"/>
    </source>
</evidence>
<comment type="caution">
    <text evidence="11">The sequence shown here is derived from an EMBL/GenBank/DDBJ whole genome shotgun (WGS) entry which is preliminary data.</text>
</comment>
<dbReference type="GO" id="GO:0016779">
    <property type="term" value="F:nucleotidyltransferase activity"/>
    <property type="evidence" value="ECO:0007669"/>
    <property type="project" value="UniProtKB-KW"/>
</dbReference>
<sequence length="475" mass="56247">QYDLSDLNQNIFNLKLSLSTYKNLKIINCGSYEENLYLPLTISDENDQITLNIDSDHLIIDTNYIVIDEEKLENEQKIEINKKILILKNSIDGFVTLFDKQQEEKIPIKNIDFMLNQMNMYRPSIQKSVLQNCSFNGTKLAGCISGQIYTNSDRVFALEYKYWPTAAEQWLQRSTPYGWPTNEIKLLIKNNGCHIVPTGINEIQWRLSFSIAEVTLINTIDNNKKQIYSILKLLIKYICRINNIKSLKSYQLKTIFLWYCEQQQPFQDEQLCLTKKQLILDLLKFTMNFYENKSIPHYFISAYNVLIERTDDEIESYYKILTQLYDNIDFILLSFIEKTYYLLIVFDTNLIDLYTSSKYHYKLSLYFKYIFFICIIYDLLKNEQLNYSFRKCHSSLLYQLQSQLKIPVQIDHKYYLSLAFMNARKQLKLDNNITIDLILKLLKQEIEIDKNQLSLSELSGIISSVWSCGFLKNFF</sequence>
<evidence type="ECO:0000256" key="3">
    <source>
        <dbReference type="ARBA" id="ARBA00022679"/>
    </source>
</evidence>
<feature type="non-terminal residue" evidence="11">
    <location>
        <position position="1"/>
    </location>
</feature>
<dbReference type="GO" id="GO:0005524">
    <property type="term" value="F:ATP binding"/>
    <property type="evidence" value="ECO:0007669"/>
    <property type="project" value="UniProtKB-KW"/>
</dbReference>
<keyword evidence="6" id="KW-0547">Nucleotide-binding</keyword>
<keyword evidence="4" id="KW-0548">Nucleotidyltransferase</keyword>
<feature type="domain" description="Mab-21-like nucleotidyltransferase" evidence="9">
    <location>
        <begin position="153"/>
        <end position="218"/>
    </location>
</feature>
<evidence type="ECO:0000256" key="8">
    <source>
        <dbReference type="ARBA" id="ARBA00022842"/>
    </source>
</evidence>
<evidence type="ECO:0000256" key="1">
    <source>
        <dbReference type="ARBA" id="ARBA00001946"/>
    </source>
</evidence>
<dbReference type="SMART" id="SM01265">
    <property type="entry name" value="Mab-21"/>
    <property type="match status" value="1"/>
</dbReference>
<dbReference type="Pfam" id="PF20266">
    <property type="entry name" value="Mab-21_C"/>
    <property type="match status" value="1"/>
</dbReference>
<evidence type="ECO:0000256" key="7">
    <source>
        <dbReference type="ARBA" id="ARBA00022840"/>
    </source>
</evidence>
<dbReference type="InterPro" id="IPR046903">
    <property type="entry name" value="Mab-21-like_nuc_Trfase"/>
</dbReference>
<evidence type="ECO:0000256" key="2">
    <source>
        <dbReference type="ARBA" id="ARBA00008307"/>
    </source>
</evidence>
<keyword evidence="7" id="KW-0067">ATP-binding</keyword>
<dbReference type="Pfam" id="PF03281">
    <property type="entry name" value="Mab-21"/>
    <property type="match status" value="1"/>
</dbReference>
<evidence type="ECO:0000256" key="4">
    <source>
        <dbReference type="ARBA" id="ARBA00022695"/>
    </source>
</evidence>
<evidence type="ECO:0000259" key="9">
    <source>
        <dbReference type="Pfam" id="PF03281"/>
    </source>
</evidence>
<dbReference type="PANTHER" id="PTHR10656">
    <property type="entry name" value="CELL FATE DETERMINING PROTEIN MAB21-RELATED"/>
    <property type="match status" value="1"/>
</dbReference>
<dbReference type="Gene3D" id="1.10.1410.40">
    <property type="match status" value="1"/>
</dbReference>
<dbReference type="Proteomes" id="UP000681722">
    <property type="component" value="Unassembled WGS sequence"/>
</dbReference>
<evidence type="ECO:0000313" key="12">
    <source>
        <dbReference type="EMBL" id="CAF4325959.1"/>
    </source>
</evidence>
<evidence type="ECO:0000256" key="6">
    <source>
        <dbReference type="ARBA" id="ARBA00022741"/>
    </source>
</evidence>
<protein>
    <recommendedName>
        <fullName evidence="14">Mab-21-like HhH/H2TH-like domain-containing protein</fullName>
    </recommendedName>
</protein>
<proteinExistence type="inferred from homology"/>
<dbReference type="InterPro" id="IPR024810">
    <property type="entry name" value="MAB21L/cGLR"/>
</dbReference>
<organism evidence="11 13">
    <name type="scientific">Didymodactylos carnosus</name>
    <dbReference type="NCBI Taxonomy" id="1234261"/>
    <lineage>
        <taxon>Eukaryota</taxon>
        <taxon>Metazoa</taxon>
        <taxon>Spiralia</taxon>
        <taxon>Gnathifera</taxon>
        <taxon>Rotifera</taxon>
        <taxon>Eurotatoria</taxon>
        <taxon>Bdelloidea</taxon>
        <taxon>Philodinida</taxon>
        <taxon>Philodinidae</taxon>
        <taxon>Didymodactylos</taxon>
    </lineage>
</organism>
<dbReference type="PANTHER" id="PTHR10656:SF42">
    <property type="entry name" value="CYCLIC GMP-AMP SYNTHASE-LIKE PROTEIN-RELATED"/>
    <property type="match status" value="1"/>
</dbReference>
<evidence type="ECO:0000313" key="13">
    <source>
        <dbReference type="Proteomes" id="UP000663829"/>
    </source>
</evidence>
<keyword evidence="5" id="KW-0479">Metal-binding</keyword>
<keyword evidence="8" id="KW-0460">Magnesium</keyword>
<dbReference type="EMBL" id="CAJOBC010085050">
    <property type="protein sequence ID" value="CAF4325959.1"/>
    <property type="molecule type" value="Genomic_DNA"/>
</dbReference>
<dbReference type="OrthoDB" id="5962582at2759"/>
<dbReference type="InterPro" id="IPR046906">
    <property type="entry name" value="Mab-21_HhH/H2TH-like"/>
</dbReference>
<reference evidence="11" key="1">
    <citation type="submission" date="2021-02" db="EMBL/GenBank/DDBJ databases">
        <authorList>
            <person name="Nowell W R."/>
        </authorList>
    </citation>
    <scope>NUCLEOTIDE SEQUENCE</scope>
</reference>
<feature type="domain" description="Mab-21-like HhH/H2TH-like" evidence="10">
    <location>
        <begin position="224"/>
        <end position="321"/>
    </location>
</feature>
<evidence type="ECO:0000256" key="5">
    <source>
        <dbReference type="ARBA" id="ARBA00022723"/>
    </source>
</evidence>
<accession>A0A815PUK0</accession>
<keyword evidence="13" id="KW-1185">Reference proteome</keyword>
<evidence type="ECO:0000313" key="11">
    <source>
        <dbReference type="EMBL" id="CAF1453286.1"/>
    </source>
</evidence>
<dbReference type="GO" id="GO:0046872">
    <property type="term" value="F:metal ion binding"/>
    <property type="evidence" value="ECO:0007669"/>
    <property type="project" value="UniProtKB-KW"/>
</dbReference>
<keyword evidence="3" id="KW-0808">Transferase</keyword>
<dbReference type="AlphaFoldDB" id="A0A815PUK0"/>
<dbReference type="EMBL" id="CAJNOQ010019598">
    <property type="protein sequence ID" value="CAF1453286.1"/>
    <property type="molecule type" value="Genomic_DNA"/>
</dbReference>
<comment type="similarity">
    <text evidence="2">Belongs to the mab-21 family.</text>
</comment>
<gene>
    <name evidence="11" type="ORF">GPM918_LOCUS34808</name>
    <name evidence="12" type="ORF">SRO942_LOCUS35521</name>
</gene>
<name>A0A815PUK0_9BILA</name>
<dbReference type="Proteomes" id="UP000663829">
    <property type="component" value="Unassembled WGS sequence"/>
</dbReference>
<comment type="cofactor">
    <cofactor evidence="1">
        <name>Mg(2+)</name>
        <dbReference type="ChEBI" id="CHEBI:18420"/>
    </cofactor>
</comment>